<dbReference type="PANTHER" id="PTHR30420:SF1">
    <property type="entry name" value="ARGININE N-SUCCINYLTRANSFERASE"/>
    <property type="match status" value="1"/>
</dbReference>
<proteinExistence type="predicted"/>
<dbReference type="PANTHER" id="PTHR30420">
    <property type="entry name" value="N-SUCCINYLARGININE DIHYDROLASE"/>
    <property type="match status" value="1"/>
</dbReference>
<dbReference type="Gene3D" id="3.40.630.30">
    <property type="match status" value="1"/>
</dbReference>
<dbReference type="Pfam" id="PF04958">
    <property type="entry name" value="AstA"/>
    <property type="match status" value="1"/>
</dbReference>
<protein>
    <submittedName>
        <fullName evidence="5">Arginine N-succinyltransferase</fullName>
    </submittedName>
</protein>
<dbReference type="Proteomes" id="UP000635278">
    <property type="component" value="Unassembled WGS sequence"/>
</dbReference>
<dbReference type="RefSeq" id="WP_173585062.1">
    <property type="nucleotide sequence ID" value="NZ_WOTB01000049.1"/>
</dbReference>
<dbReference type="NCBIfam" id="TIGR03243">
    <property type="entry name" value="arg_catab_AOST"/>
    <property type="match status" value="1"/>
</dbReference>
<comment type="caution">
    <text evidence="5">The sequence shown here is derived from an EMBL/GenBank/DDBJ whole genome shotgun (WGS) entry which is preliminary data.</text>
</comment>
<evidence type="ECO:0000256" key="2">
    <source>
        <dbReference type="ARBA" id="ARBA00022679"/>
    </source>
</evidence>
<evidence type="ECO:0000256" key="3">
    <source>
        <dbReference type="ARBA" id="ARBA00023315"/>
    </source>
</evidence>
<evidence type="ECO:0000256" key="1">
    <source>
        <dbReference type="ARBA" id="ARBA00022503"/>
    </source>
</evidence>
<keyword evidence="6" id="KW-1185">Reference proteome</keyword>
<name>A0ABX0JTS7_9PROT</name>
<dbReference type="InterPro" id="IPR016181">
    <property type="entry name" value="Acyl_CoA_acyltransferase"/>
</dbReference>
<feature type="compositionally biased region" description="Polar residues" evidence="4">
    <location>
        <begin position="1"/>
        <end position="19"/>
    </location>
</feature>
<accession>A0ABX0JTS7</accession>
<keyword evidence="2" id="KW-0808">Transferase</keyword>
<sequence length="363" mass="40456">MNKDVSVSETANSLSSGLTEQGPDPWIVRPARPDDLDRLYDLAAHTGGGLLNLPWDRDALRKRLEWTETSFARDISAPENELYLLVLENSRDGTVAGSACIFSRIGTPWPFYSYKIATHTHVSRELGRTFQTRLLHLVNDFDGASEVGGLFLHPDYRTGGLGSLLARSRYLFIARHRARFADRIIADLRGYVGPEGPPFWNAVGRIFFGREFAEADHYNALHGNQFIADLMPRYPVYIDLLPEAARAAIGHTHDLAAPARKMLEEEGFAFDGYIDIFDGGPTLSALTDNLRTLRQSRRGLLTECGPDPVSAGVRDGRALVAAGQLEAFRTWRDRVTETQHGVTLQNRTDMPAETDVLYLLSSR</sequence>
<feature type="region of interest" description="Disordered" evidence="4">
    <location>
        <begin position="1"/>
        <end position="27"/>
    </location>
</feature>
<keyword evidence="1" id="KW-0056">Arginine metabolism</keyword>
<keyword evidence="3" id="KW-0012">Acyltransferase</keyword>
<evidence type="ECO:0000313" key="5">
    <source>
        <dbReference type="EMBL" id="NHN86747.1"/>
    </source>
</evidence>
<reference evidence="5 6" key="1">
    <citation type="journal article" date="2020" name="Int. J. Syst. Evol. Microbiol.">
        <title>Novel acetic acid bacteria from cider fermentations: Acetobacter conturbans sp. nov. and Acetobacter fallax sp. nov.</title>
        <authorList>
            <person name="Sombolestani A.S."/>
            <person name="Cleenwerck I."/>
            <person name="Cnockaert M."/>
            <person name="Borremans W."/>
            <person name="Wieme A.D."/>
            <person name="De Vuyst L."/>
            <person name="Vandamme P."/>
        </authorList>
    </citation>
    <scope>NUCLEOTIDE SEQUENCE [LARGE SCALE GENOMIC DNA]</scope>
    <source>
        <strain evidence="5 6">LMG 30640</strain>
    </source>
</reference>
<dbReference type="EMBL" id="WOTB01000049">
    <property type="protein sequence ID" value="NHN86747.1"/>
    <property type="molecule type" value="Genomic_DNA"/>
</dbReference>
<organism evidence="5 6">
    <name type="scientific">Acetobacter musti</name>
    <dbReference type="NCBI Taxonomy" id="864732"/>
    <lineage>
        <taxon>Bacteria</taxon>
        <taxon>Pseudomonadati</taxon>
        <taxon>Pseudomonadota</taxon>
        <taxon>Alphaproteobacteria</taxon>
        <taxon>Acetobacterales</taxon>
        <taxon>Acetobacteraceae</taxon>
        <taxon>Acetobacter</taxon>
    </lineage>
</organism>
<evidence type="ECO:0000256" key="4">
    <source>
        <dbReference type="SAM" id="MobiDB-lite"/>
    </source>
</evidence>
<dbReference type="SUPFAM" id="SSF55729">
    <property type="entry name" value="Acyl-CoA N-acyltransferases (Nat)"/>
    <property type="match status" value="1"/>
</dbReference>
<dbReference type="InterPro" id="IPR007041">
    <property type="entry name" value="Arg_succinylTrfase_AstA/AruG"/>
</dbReference>
<gene>
    <name evidence="5" type="ORF">GOB93_19290</name>
</gene>
<evidence type="ECO:0000313" key="6">
    <source>
        <dbReference type="Proteomes" id="UP000635278"/>
    </source>
</evidence>